<dbReference type="CDD" id="cd07505">
    <property type="entry name" value="HAD_BPGM-like"/>
    <property type="match status" value="1"/>
</dbReference>
<gene>
    <name evidence="3" type="ORF">OHB35_41635</name>
</gene>
<feature type="domain" description="Endonuclease/exonuclease/phosphatase" evidence="2">
    <location>
        <begin position="275"/>
        <end position="532"/>
    </location>
</feature>
<dbReference type="Pfam" id="PF03372">
    <property type="entry name" value="Exo_endo_phos"/>
    <property type="match status" value="1"/>
</dbReference>
<dbReference type="SFLD" id="SFLDG01135">
    <property type="entry name" value="C1.5.6:_HAD__Beta-PGM__Phospha"/>
    <property type="match status" value="1"/>
</dbReference>
<keyword evidence="3" id="KW-0378">Hydrolase</keyword>
<dbReference type="EMBL" id="CP109135">
    <property type="protein sequence ID" value="WSD19229.1"/>
    <property type="molecule type" value="Genomic_DNA"/>
</dbReference>
<proteinExistence type="predicted"/>
<protein>
    <submittedName>
        <fullName evidence="3">HAD-IA family hydrolase</fullName>
    </submittedName>
</protein>
<dbReference type="InterPro" id="IPR005135">
    <property type="entry name" value="Endo/exonuclease/phosphatase"/>
</dbReference>
<feature type="region of interest" description="Disordered" evidence="1">
    <location>
        <begin position="453"/>
        <end position="491"/>
    </location>
</feature>
<dbReference type="PANTHER" id="PTHR41349:SF1">
    <property type="entry name" value="PROTEIN CBG08683"/>
    <property type="match status" value="1"/>
</dbReference>
<feature type="compositionally biased region" description="Basic and acidic residues" evidence="1">
    <location>
        <begin position="478"/>
        <end position="491"/>
    </location>
</feature>
<reference evidence="3 4" key="1">
    <citation type="submission" date="2022-10" db="EMBL/GenBank/DDBJ databases">
        <title>The complete genomes of actinobacterial strains from the NBC collection.</title>
        <authorList>
            <person name="Joergensen T.S."/>
            <person name="Alvarez Arevalo M."/>
            <person name="Sterndorff E.B."/>
            <person name="Faurdal D."/>
            <person name="Vuksanovic O."/>
            <person name="Mourched A.-S."/>
            <person name="Charusanti P."/>
            <person name="Shaw S."/>
            <person name="Blin K."/>
            <person name="Weber T."/>
        </authorList>
    </citation>
    <scope>NUCLEOTIDE SEQUENCE [LARGE SCALE GENOMIC DNA]</scope>
    <source>
        <strain evidence="3 4">NBC 01752</strain>
    </source>
</reference>
<dbReference type="NCBIfam" id="TIGR01509">
    <property type="entry name" value="HAD-SF-IA-v3"/>
    <property type="match status" value="1"/>
</dbReference>
<dbReference type="RefSeq" id="WP_326761390.1">
    <property type="nucleotide sequence ID" value="NZ_CP109135.1"/>
</dbReference>
<dbReference type="SFLD" id="SFLDG01129">
    <property type="entry name" value="C1.5:_HAD__Beta-PGM__Phosphata"/>
    <property type="match status" value="1"/>
</dbReference>
<dbReference type="GO" id="GO:0016787">
    <property type="term" value="F:hydrolase activity"/>
    <property type="evidence" value="ECO:0007669"/>
    <property type="project" value="UniProtKB-KW"/>
</dbReference>
<dbReference type="SFLD" id="SFLDS00003">
    <property type="entry name" value="Haloacid_Dehalogenase"/>
    <property type="match status" value="1"/>
</dbReference>
<dbReference type="SUPFAM" id="SSF56784">
    <property type="entry name" value="HAD-like"/>
    <property type="match status" value="1"/>
</dbReference>
<dbReference type="InterPro" id="IPR036691">
    <property type="entry name" value="Endo/exonu/phosph_ase_sf"/>
</dbReference>
<evidence type="ECO:0000259" key="2">
    <source>
        <dbReference type="Pfam" id="PF03372"/>
    </source>
</evidence>
<dbReference type="InterPro" id="IPR036412">
    <property type="entry name" value="HAD-like_sf"/>
</dbReference>
<name>A0ABZ1HKU6_STRPH</name>
<dbReference type="InterPro" id="IPR023198">
    <property type="entry name" value="PGP-like_dom2"/>
</dbReference>
<dbReference type="Proteomes" id="UP001340816">
    <property type="component" value="Chromosome"/>
</dbReference>
<evidence type="ECO:0000313" key="4">
    <source>
        <dbReference type="Proteomes" id="UP001340816"/>
    </source>
</evidence>
<feature type="compositionally biased region" description="Basic and acidic residues" evidence="1">
    <location>
        <begin position="453"/>
        <end position="466"/>
    </location>
</feature>
<evidence type="ECO:0000313" key="3">
    <source>
        <dbReference type="EMBL" id="WSD19229.1"/>
    </source>
</evidence>
<dbReference type="InterPro" id="IPR006439">
    <property type="entry name" value="HAD-SF_hydro_IA"/>
</dbReference>
<dbReference type="PRINTS" id="PR00413">
    <property type="entry name" value="HADHALOGNASE"/>
</dbReference>
<sequence length="548" mass="58553">MTPHIPHTTPATDTHRRPQQPLQAVLFDMDGTLVDTERLWWEAVEHVAAGLGRSLTEADEEDVLGRPVEHTAEMLSRATGAPFAEVAADLHREFADRVRSGVVARPGALRLLDALAADGVPTALVTASPRAIADLVVEGLGAGRFAVTVTADDTPRTKPAPDPYLAACRALGVEPASCVAVEDTRTGVSSAEAAGCAVLAVPSLAPIAAAPGRTVRESLEDVTPAGLRDMITTREAPEASDPSDLPGPSDLSGPSDRPEPSDLPGASDPRELRVMSWNLWYGGTKVHHHREKQLKIILASGVDVVGLQETYGTAARELADALGWEYHQAGENLGVISRYPITGRLGAADPGFYGGTGVRVTLGGDRDVVLWSAHLDYMPYGPYEASFDGLAAPELAAHESVRLGQMRDILAAMAPDLAARDTTPVLLVGDFNAPSHLDRDDSEWPVTRAAEEAGLRDSYREAHPDPVRSPGHTWSPVHTEHEDGSGRPEPQDRIDYVLYAGAGLRVLDSRTLVTGTPRTWPDVEDNDWPSDHAAVITTFSLGRVVRSD</sequence>
<dbReference type="Gene3D" id="3.60.10.10">
    <property type="entry name" value="Endonuclease/exonuclease/phosphatase"/>
    <property type="match status" value="1"/>
</dbReference>
<dbReference type="InterPro" id="IPR023214">
    <property type="entry name" value="HAD_sf"/>
</dbReference>
<feature type="region of interest" description="Disordered" evidence="1">
    <location>
        <begin position="233"/>
        <end position="269"/>
    </location>
</feature>
<organism evidence="3 4">
    <name type="scientific">Streptomyces phaeochromogenes</name>
    <dbReference type="NCBI Taxonomy" id="1923"/>
    <lineage>
        <taxon>Bacteria</taxon>
        <taxon>Bacillati</taxon>
        <taxon>Actinomycetota</taxon>
        <taxon>Actinomycetes</taxon>
        <taxon>Kitasatosporales</taxon>
        <taxon>Streptomycetaceae</taxon>
        <taxon>Streptomyces</taxon>
        <taxon>Streptomyces phaeochromogenes group</taxon>
    </lineage>
</organism>
<accession>A0ABZ1HKU6</accession>
<keyword evidence="4" id="KW-1185">Reference proteome</keyword>
<dbReference type="SUPFAM" id="SSF56219">
    <property type="entry name" value="DNase I-like"/>
    <property type="match status" value="1"/>
</dbReference>
<dbReference type="Gene3D" id="3.40.50.1000">
    <property type="entry name" value="HAD superfamily/HAD-like"/>
    <property type="match status" value="1"/>
</dbReference>
<dbReference type="PANTHER" id="PTHR41349">
    <property type="match status" value="1"/>
</dbReference>
<evidence type="ECO:0000256" key="1">
    <source>
        <dbReference type="SAM" id="MobiDB-lite"/>
    </source>
</evidence>
<dbReference type="Gene3D" id="1.10.150.240">
    <property type="entry name" value="Putative phosphatase, domain 2"/>
    <property type="match status" value="1"/>
</dbReference>
<dbReference type="Pfam" id="PF00702">
    <property type="entry name" value="Hydrolase"/>
    <property type="match status" value="1"/>
</dbReference>